<dbReference type="AlphaFoldDB" id="A0AA40EE82"/>
<protein>
    <submittedName>
        <fullName evidence="2">Uncharacterized protein</fullName>
    </submittedName>
</protein>
<dbReference type="GeneID" id="85319106"/>
<evidence type="ECO:0000256" key="1">
    <source>
        <dbReference type="SAM" id="MobiDB-lite"/>
    </source>
</evidence>
<sequence length="256" mass="27513">MQQPAIARAQRANERAMGWMDRAGAMPRVTAQNRARGSTLGVVAELAKMLRPRWNDGNRTPKTLMPGILWRSSGSASCSGLCPERRPLTSVLGRCYWLSGGLRGENRKLSQQQFHQHPLWCGAPAPSAPGDGGTGDGRPATRTSQEAKGAKHAVLQILYSTSYLPSRTSGCPPACHPSHLGNSSGDGPGSKRPGSPSFPDHMTIDSARKRFPPWPSHLASSSNLSAGRKKEGKKRPETHAPCFNVDASALSQFLPF</sequence>
<feature type="region of interest" description="Disordered" evidence="1">
    <location>
        <begin position="119"/>
        <end position="151"/>
    </location>
</feature>
<name>A0AA40EE82_9PEZI</name>
<proteinExistence type="predicted"/>
<dbReference type="EMBL" id="JAUIRO010000001">
    <property type="protein sequence ID" value="KAK0734226.1"/>
    <property type="molecule type" value="Genomic_DNA"/>
</dbReference>
<comment type="caution">
    <text evidence="2">The sequence shown here is derived from an EMBL/GenBank/DDBJ whole genome shotgun (WGS) entry which is preliminary data.</text>
</comment>
<feature type="region of interest" description="Disordered" evidence="1">
    <location>
        <begin position="174"/>
        <end position="241"/>
    </location>
</feature>
<evidence type="ECO:0000313" key="2">
    <source>
        <dbReference type="EMBL" id="KAK0734226.1"/>
    </source>
</evidence>
<gene>
    <name evidence="2" type="ORF">B0T26DRAFT_60725</name>
</gene>
<organism evidence="2 3">
    <name type="scientific">Lasiosphaeria miniovina</name>
    <dbReference type="NCBI Taxonomy" id="1954250"/>
    <lineage>
        <taxon>Eukaryota</taxon>
        <taxon>Fungi</taxon>
        <taxon>Dikarya</taxon>
        <taxon>Ascomycota</taxon>
        <taxon>Pezizomycotina</taxon>
        <taxon>Sordariomycetes</taxon>
        <taxon>Sordariomycetidae</taxon>
        <taxon>Sordariales</taxon>
        <taxon>Lasiosphaeriaceae</taxon>
        <taxon>Lasiosphaeria</taxon>
    </lineage>
</organism>
<accession>A0AA40EE82</accession>
<keyword evidence="3" id="KW-1185">Reference proteome</keyword>
<evidence type="ECO:0000313" key="3">
    <source>
        <dbReference type="Proteomes" id="UP001172101"/>
    </source>
</evidence>
<dbReference type="RefSeq" id="XP_060303103.1">
    <property type="nucleotide sequence ID" value="XM_060435836.1"/>
</dbReference>
<dbReference type="Proteomes" id="UP001172101">
    <property type="component" value="Unassembled WGS sequence"/>
</dbReference>
<reference evidence="2" key="1">
    <citation type="submission" date="2023-06" db="EMBL/GenBank/DDBJ databases">
        <title>Genome-scale phylogeny and comparative genomics of the fungal order Sordariales.</title>
        <authorList>
            <consortium name="Lawrence Berkeley National Laboratory"/>
            <person name="Hensen N."/>
            <person name="Bonometti L."/>
            <person name="Westerberg I."/>
            <person name="Brannstrom I.O."/>
            <person name="Guillou S."/>
            <person name="Cros-Aarteil S."/>
            <person name="Calhoun S."/>
            <person name="Haridas S."/>
            <person name="Kuo A."/>
            <person name="Mondo S."/>
            <person name="Pangilinan J."/>
            <person name="Riley R."/>
            <person name="LaButti K."/>
            <person name="Andreopoulos B."/>
            <person name="Lipzen A."/>
            <person name="Chen C."/>
            <person name="Yanf M."/>
            <person name="Daum C."/>
            <person name="Ng V."/>
            <person name="Clum A."/>
            <person name="Steindorff A."/>
            <person name="Ohm R."/>
            <person name="Martin F."/>
            <person name="Silar P."/>
            <person name="Natvig D."/>
            <person name="Lalanne C."/>
            <person name="Gautier V."/>
            <person name="Ament-velasquez S.L."/>
            <person name="Kruys A."/>
            <person name="Hutchinson M.I."/>
            <person name="Powell A.J."/>
            <person name="Barry K."/>
            <person name="Miller A.N."/>
            <person name="Grigoriev I.V."/>
            <person name="Debuchy R."/>
            <person name="Gladieux P."/>
            <person name="Thoren M.H."/>
            <person name="Johannesson H."/>
        </authorList>
    </citation>
    <scope>NUCLEOTIDE SEQUENCE</scope>
    <source>
        <strain evidence="2">SMH2392-1A</strain>
    </source>
</reference>